<name>A0A2T2WSF0_9FIRM</name>
<accession>A0A2T2WSF0</accession>
<protein>
    <submittedName>
        <fullName evidence="1">Uncharacterized protein</fullName>
    </submittedName>
</protein>
<dbReference type="Proteomes" id="UP000242972">
    <property type="component" value="Unassembled WGS sequence"/>
</dbReference>
<organism evidence="1 2">
    <name type="scientific">Sulfobacillus benefaciens</name>
    <dbReference type="NCBI Taxonomy" id="453960"/>
    <lineage>
        <taxon>Bacteria</taxon>
        <taxon>Bacillati</taxon>
        <taxon>Bacillota</taxon>
        <taxon>Clostridia</taxon>
        <taxon>Eubacteriales</taxon>
        <taxon>Clostridiales Family XVII. Incertae Sedis</taxon>
        <taxon>Sulfobacillus</taxon>
    </lineage>
</organism>
<dbReference type="EMBL" id="PXYW01000156">
    <property type="protein sequence ID" value="PSR25164.1"/>
    <property type="molecule type" value="Genomic_DNA"/>
</dbReference>
<dbReference type="AlphaFoldDB" id="A0A2T2WSF0"/>
<reference evidence="1 2" key="1">
    <citation type="journal article" date="2014" name="BMC Genomics">
        <title>Comparison of environmental and isolate Sulfobacillus genomes reveals diverse carbon, sulfur, nitrogen, and hydrogen metabolisms.</title>
        <authorList>
            <person name="Justice N.B."/>
            <person name="Norman A."/>
            <person name="Brown C.T."/>
            <person name="Singh A."/>
            <person name="Thomas B.C."/>
            <person name="Banfield J.F."/>
        </authorList>
    </citation>
    <scope>NUCLEOTIDE SEQUENCE [LARGE SCALE GENOMIC DNA]</scope>
    <source>
        <strain evidence="1">AMDSBA4</strain>
    </source>
</reference>
<comment type="caution">
    <text evidence="1">The sequence shown here is derived from an EMBL/GenBank/DDBJ whole genome shotgun (WGS) entry which is preliminary data.</text>
</comment>
<gene>
    <name evidence="1" type="ORF">C7B46_20750</name>
</gene>
<evidence type="ECO:0000313" key="1">
    <source>
        <dbReference type="EMBL" id="PSR25164.1"/>
    </source>
</evidence>
<sequence length="97" mass="11025">MPHPHKMPSAVDWRMADLNQIIGLVRERNQLAQDNAFLPPLAQAAETLHETVQMFLLGDKNLDSVIEAQSALAKHLQAWRRLQKEHKKPNTPTSSRP</sequence>
<proteinExistence type="predicted"/>
<evidence type="ECO:0000313" key="2">
    <source>
        <dbReference type="Proteomes" id="UP000242972"/>
    </source>
</evidence>